<gene>
    <name evidence="1" type="ORF">S03H2_58136</name>
</gene>
<accession>X1IY12</accession>
<protein>
    <submittedName>
        <fullName evidence="1">Uncharacterized protein</fullName>
    </submittedName>
</protein>
<organism evidence="1">
    <name type="scientific">marine sediment metagenome</name>
    <dbReference type="NCBI Taxonomy" id="412755"/>
    <lineage>
        <taxon>unclassified sequences</taxon>
        <taxon>metagenomes</taxon>
        <taxon>ecological metagenomes</taxon>
    </lineage>
</organism>
<name>X1IY12_9ZZZZ</name>
<feature type="non-terminal residue" evidence="1">
    <location>
        <position position="1"/>
    </location>
</feature>
<reference evidence="1" key="1">
    <citation type="journal article" date="2014" name="Front. Microbiol.">
        <title>High frequency of phylogenetically diverse reductive dehalogenase-homologous genes in deep subseafloor sedimentary metagenomes.</title>
        <authorList>
            <person name="Kawai M."/>
            <person name="Futagami T."/>
            <person name="Toyoda A."/>
            <person name="Takaki Y."/>
            <person name="Nishi S."/>
            <person name="Hori S."/>
            <person name="Arai W."/>
            <person name="Tsubouchi T."/>
            <person name="Morono Y."/>
            <person name="Uchiyama I."/>
            <person name="Ito T."/>
            <person name="Fujiyama A."/>
            <person name="Inagaki F."/>
            <person name="Takami H."/>
        </authorList>
    </citation>
    <scope>NUCLEOTIDE SEQUENCE</scope>
    <source>
        <strain evidence="1">Expedition CK06-06</strain>
    </source>
</reference>
<evidence type="ECO:0000313" key="1">
    <source>
        <dbReference type="EMBL" id="GAH86602.1"/>
    </source>
</evidence>
<comment type="caution">
    <text evidence="1">The sequence shown here is derived from an EMBL/GenBank/DDBJ whole genome shotgun (WGS) entry which is preliminary data.</text>
</comment>
<dbReference type="EMBL" id="BARU01037291">
    <property type="protein sequence ID" value="GAH86602.1"/>
    <property type="molecule type" value="Genomic_DNA"/>
</dbReference>
<dbReference type="AlphaFoldDB" id="X1IY12"/>
<proteinExistence type="predicted"/>
<sequence>PLTTISAKLQKIELAEAQNSLLLMSTFRAPVGKRY</sequence>